<gene>
    <name evidence="1" type="ORF">E0L32_010713</name>
</gene>
<keyword evidence="2" id="KW-1185">Reference proteome</keyword>
<sequence length="101" mass="11600">MASCNEENALTVEGRAALPATEVWFWKEMEQKYLKQPEVLLQRWKYVTAVGYAATSTTRRKVEFFTESLVPADKTSAVVKTLEKQLPKKDRGTVDVKFTVW</sequence>
<comment type="caution">
    <text evidence="1">The sequence shown here is derived from an EMBL/GenBank/DDBJ whole genome shotgun (WGS) entry which is preliminary data.</text>
</comment>
<dbReference type="RefSeq" id="XP_030989325.1">
    <property type="nucleotide sequence ID" value="XM_031133361.1"/>
</dbReference>
<dbReference type="Proteomes" id="UP000319257">
    <property type="component" value="Unassembled WGS sequence"/>
</dbReference>
<protein>
    <submittedName>
        <fullName evidence="1">Uncharacterized protein</fullName>
    </submittedName>
</protein>
<evidence type="ECO:0000313" key="2">
    <source>
        <dbReference type="Proteomes" id="UP000319257"/>
    </source>
</evidence>
<dbReference type="EMBL" id="SKBQ01000089">
    <property type="protein sequence ID" value="TPX07614.1"/>
    <property type="molecule type" value="Genomic_DNA"/>
</dbReference>
<name>A0A507AMY0_9PEZI</name>
<dbReference type="GeneID" id="41978160"/>
<proteinExistence type="predicted"/>
<organism evidence="1 2">
    <name type="scientific">Thyridium curvatum</name>
    <dbReference type="NCBI Taxonomy" id="1093900"/>
    <lineage>
        <taxon>Eukaryota</taxon>
        <taxon>Fungi</taxon>
        <taxon>Dikarya</taxon>
        <taxon>Ascomycota</taxon>
        <taxon>Pezizomycotina</taxon>
        <taxon>Sordariomycetes</taxon>
        <taxon>Sordariomycetidae</taxon>
        <taxon>Thyridiales</taxon>
        <taxon>Thyridiaceae</taxon>
        <taxon>Thyridium</taxon>
    </lineage>
</organism>
<evidence type="ECO:0000313" key="1">
    <source>
        <dbReference type="EMBL" id="TPX07614.1"/>
    </source>
</evidence>
<dbReference type="AlphaFoldDB" id="A0A507AMY0"/>
<dbReference type="InParanoid" id="A0A507AMY0"/>
<reference evidence="1 2" key="1">
    <citation type="submission" date="2019-06" db="EMBL/GenBank/DDBJ databases">
        <title>Draft genome sequence of the filamentous fungus Phialemoniopsis curvata isolated from diesel fuel.</title>
        <authorList>
            <person name="Varaljay V.A."/>
            <person name="Lyon W.J."/>
            <person name="Crouch A.L."/>
            <person name="Drake C.E."/>
            <person name="Hollomon J.M."/>
            <person name="Nadeau L.J."/>
            <person name="Nunn H.S."/>
            <person name="Stevenson B.S."/>
            <person name="Bojanowski C.L."/>
            <person name="Crookes-Goodson W.J."/>
        </authorList>
    </citation>
    <scope>NUCLEOTIDE SEQUENCE [LARGE SCALE GENOMIC DNA]</scope>
    <source>
        <strain evidence="1 2">D216</strain>
    </source>
</reference>
<accession>A0A507AMY0</accession>